<comment type="caution">
    <text evidence="2">The sequence shown here is derived from an EMBL/GenBank/DDBJ whole genome shotgun (WGS) entry which is preliminary data.</text>
</comment>
<feature type="non-terminal residue" evidence="2">
    <location>
        <position position="136"/>
    </location>
</feature>
<proteinExistence type="predicted"/>
<evidence type="ECO:0000259" key="1">
    <source>
        <dbReference type="Pfam" id="PF06938"/>
    </source>
</evidence>
<dbReference type="Pfam" id="PF06938">
    <property type="entry name" value="DUF1285_N"/>
    <property type="match status" value="1"/>
</dbReference>
<dbReference type="Gene3D" id="3.10.540.10">
    <property type="entry name" value="duf1285 like domain"/>
    <property type="match status" value="1"/>
</dbReference>
<gene>
    <name evidence="2" type="ORF">ENJ46_03730</name>
</gene>
<name>A0A7C3G8U0_9PROT</name>
<protein>
    <submittedName>
        <fullName evidence="2">DUF1285 domain-containing protein</fullName>
    </submittedName>
</protein>
<accession>A0A7C3G8U0</accession>
<dbReference type="Proteomes" id="UP000886042">
    <property type="component" value="Unassembled WGS sequence"/>
</dbReference>
<dbReference type="InterPro" id="IPR010707">
    <property type="entry name" value="DUF1285"/>
</dbReference>
<dbReference type="EMBL" id="DRMN01000245">
    <property type="protein sequence ID" value="HFB55012.1"/>
    <property type="molecule type" value="Genomic_DNA"/>
</dbReference>
<reference evidence="2" key="1">
    <citation type="journal article" date="2020" name="mSystems">
        <title>Genome- and Community-Level Interaction Insights into Carbon Utilization and Element Cycling Functions of Hydrothermarchaeota in Hydrothermal Sediment.</title>
        <authorList>
            <person name="Zhou Z."/>
            <person name="Liu Y."/>
            <person name="Xu W."/>
            <person name="Pan J."/>
            <person name="Luo Z.H."/>
            <person name="Li M."/>
        </authorList>
    </citation>
    <scope>NUCLEOTIDE SEQUENCE [LARGE SCALE GENOMIC DNA]</scope>
    <source>
        <strain evidence="2">HyVt-489</strain>
    </source>
</reference>
<dbReference type="InterPro" id="IPR048341">
    <property type="entry name" value="DUF1285_N"/>
</dbReference>
<sequence length="136" mass="15385">MDNRLGLRHHTKSAKGNLHVSTLNTGNTDLSTLIKAAKALGDDALPVETWHPEYCGEMDMVIRRDGSWWHEGTRITRMPLVKLFSKVLRKDDDGLHYLVTPVEKIKIEVECAAFIAVRVDIQGNGKNQRVFFTTNI</sequence>
<organism evidence="2">
    <name type="scientific">Hellea balneolensis</name>
    <dbReference type="NCBI Taxonomy" id="287478"/>
    <lineage>
        <taxon>Bacteria</taxon>
        <taxon>Pseudomonadati</taxon>
        <taxon>Pseudomonadota</taxon>
        <taxon>Alphaproteobacteria</taxon>
        <taxon>Maricaulales</taxon>
        <taxon>Robiginitomaculaceae</taxon>
        <taxon>Hellea</taxon>
    </lineage>
</organism>
<dbReference type="AlphaFoldDB" id="A0A7C3G8U0"/>
<feature type="domain" description="DUF1285" evidence="1">
    <location>
        <begin position="46"/>
        <end position="110"/>
    </location>
</feature>
<dbReference type="PIRSF" id="PIRSF029557">
    <property type="entry name" value="UCP029557"/>
    <property type="match status" value="1"/>
</dbReference>
<evidence type="ECO:0000313" key="2">
    <source>
        <dbReference type="EMBL" id="HFB55012.1"/>
    </source>
</evidence>